<protein>
    <recommendedName>
        <fullName evidence="2">TniQ domain-containing protein</fullName>
    </recommendedName>
</protein>
<dbReference type="RefSeq" id="WP_136729955.1">
    <property type="nucleotide sequence ID" value="NZ_SUMC01000106.1"/>
</dbReference>
<feature type="domain" description="TniQ" evidence="2">
    <location>
        <begin position="34"/>
        <end position="179"/>
    </location>
</feature>
<dbReference type="InterPro" id="IPR009492">
    <property type="entry name" value="TniQ"/>
</dbReference>
<organism evidence="3 4">
    <name type="scientific">Actinacidiphila oryziradicis</name>
    <dbReference type="NCBI Taxonomy" id="2571141"/>
    <lineage>
        <taxon>Bacteria</taxon>
        <taxon>Bacillati</taxon>
        <taxon>Actinomycetota</taxon>
        <taxon>Actinomycetes</taxon>
        <taxon>Kitasatosporales</taxon>
        <taxon>Streptomycetaceae</taxon>
        <taxon>Actinacidiphila</taxon>
    </lineage>
</organism>
<feature type="compositionally biased region" description="Low complexity" evidence="1">
    <location>
        <begin position="110"/>
        <end position="119"/>
    </location>
</feature>
<dbReference type="EMBL" id="SUMC01000106">
    <property type="protein sequence ID" value="TJZ99433.1"/>
    <property type="molecule type" value="Genomic_DNA"/>
</dbReference>
<evidence type="ECO:0000259" key="2">
    <source>
        <dbReference type="Pfam" id="PF06527"/>
    </source>
</evidence>
<accession>A0A4U0RTF2</accession>
<evidence type="ECO:0000313" key="4">
    <source>
        <dbReference type="Proteomes" id="UP000305778"/>
    </source>
</evidence>
<sequence length="322" mass="35047">MNSSTTAPKEAAPSHAPAPAAAWAAAAHPAPGVFRVRPLPGEATASYLTRLAHTWRLPLPDLLDGLGIHLATGPGSADGTTPSAELHLNTAGQQRLSAHARIPHPHLLRALPRLSPPDRTGTAEALTGPPAAHWQPTPPALQPFRACTTCVQHRSHGTATTAWAYPPAHTPLICTRHQQAGADPRHTTPLDIRTLPELTHAHQRLTRPTTTPTALTWAATITTRWYDHHQHLNQRWQTRLARLTAANPHTRHHGTASPTLTCRTLVTYPETLTLAAALTHIPPHGLTRTDQTRFLQHLANKMGLPRLAPATHDPLWARLHRH</sequence>
<name>A0A4U0RTF2_9ACTN</name>
<keyword evidence="4" id="KW-1185">Reference proteome</keyword>
<feature type="region of interest" description="Disordered" evidence="1">
    <location>
        <begin position="110"/>
        <end position="134"/>
    </location>
</feature>
<evidence type="ECO:0000313" key="3">
    <source>
        <dbReference type="EMBL" id="TJZ99433.1"/>
    </source>
</evidence>
<gene>
    <name evidence="3" type="ORF">FCI23_45755</name>
</gene>
<dbReference type="AlphaFoldDB" id="A0A4U0RTF2"/>
<dbReference type="OrthoDB" id="4132639at2"/>
<dbReference type="Pfam" id="PF06527">
    <property type="entry name" value="TniQ"/>
    <property type="match status" value="1"/>
</dbReference>
<evidence type="ECO:0000256" key="1">
    <source>
        <dbReference type="SAM" id="MobiDB-lite"/>
    </source>
</evidence>
<dbReference type="Proteomes" id="UP000305778">
    <property type="component" value="Unassembled WGS sequence"/>
</dbReference>
<proteinExistence type="predicted"/>
<reference evidence="3 4" key="1">
    <citation type="submission" date="2019-04" db="EMBL/GenBank/DDBJ databases">
        <title>Streptomyces oryziradicis sp. nov., a novel actinomycete isolated from rhizosphere soil of rice (Oryza sativa L.).</title>
        <authorList>
            <person name="Li C."/>
        </authorList>
    </citation>
    <scope>NUCLEOTIDE SEQUENCE [LARGE SCALE GENOMIC DNA]</scope>
    <source>
        <strain evidence="3 4">NEAU-C40</strain>
    </source>
</reference>
<comment type="caution">
    <text evidence="3">The sequence shown here is derived from an EMBL/GenBank/DDBJ whole genome shotgun (WGS) entry which is preliminary data.</text>
</comment>